<feature type="domain" description="CRISPR system ring nuclease SSO1393-like" evidence="1">
    <location>
        <begin position="79"/>
        <end position="230"/>
    </location>
</feature>
<keyword evidence="3" id="KW-1185">Reference proteome</keyword>
<dbReference type="Proteomes" id="UP000006681">
    <property type="component" value="Chromosome"/>
</dbReference>
<dbReference type="Gene3D" id="1.10.196.30">
    <property type="match status" value="1"/>
</dbReference>
<reference evidence="3" key="2">
    <citation type="journal article" date="2010" name="Stand. Genomic Sci.">
        <title>Complete genome sequence of Vulcanisaeta distributa type strain (IC-017T).</title>
        <authorList>
            <person name="Mavromatis K."/>
            <person name="Sikorski J."/>
            <person name="Pabst E."/>
            <person name="Teshima H."/>
            <person name="Lapidus A."/>
            <person name="Lucas S."/>
            <person name="Nolan M."/>
            <person name="Glavina Del Rio T."/>
            <person name="Cheng J."/>
            <person name="Bruce D."/>
            <person name="Goodwin L."/>
            <person name="Pitluck S."/>
            <person name="Liolios K."/>
            <person name="Ivanova N."/>
            <person name="Mikhailova N."/>
            <person name="Pati A."/>
            <person name="Chen A."/>
            <person name="Palaniappan K."/>
            <person name="Land M."/>
            <person name="Hauser L."/>
            <person name="Chang Y."/>
            <person name="Jeffries C."/>
            <person name="Rohde M."/>
            <person name="Spring S."/>
            <person name="Goker M."/>
            <person name="Wirth R."/>
            <person name="Woyke T."/>
            <person name="Bristow J."/>
            <person name="Eisen J."/>
            <person name="Markowitz V."/>
            <person name="Hugenholtz P."/>
            <person name="Klenk H."/>
            <person name="Kyrpides N."/>
        </authorList>
    </citation>
    <scope>NUCLEOTIDE SEQUENCE [LARGE SCALE GENOMIC DNA]</scope>
    <source>
        <strain evidence="3">DSM 14429 / JCM 11212 / NBRC 100878 / IC-017</strain>
    </source>
</reference>
<accession>E1QQW4</accession>
<dbReference type="InterPro" id="IPR013442">
    <property type="entry name" value="SSO1393-like"/>
</dbReference>
<dbReference type="GeneID" id="9752079"/>
<evidence type="ECO:0000259" key="1">
    <source>
        <dbReference type="Pfam" id="PF09651"/>
    </source>
</evidence>
<sequence length="288" mass="32331">MPLRIAVLSTVGTSLLGNLERNIDKLTLRSREVFGNRAKPPSRLPVDDELQRSFEEWSAKGGEVLEDAVKALSKDPAGFSAELNSIIAFIKSLPARHVISELRLQFYPTDTGTSRFCARAITEYLRRFQEDFRGLIGIPAYSALIIDEPIVLKGFGRGVEWFREGLTDLMDRFVSNIVRLRRDGYKVVVNPTGGFKPESAYLTVVAILAGAWRVVYAHETFREVVELPILPITLDSKYVKALSGRPTLDELRSVGLDPEDLRESGVIDIRNGEVEVREWFRRLVGLIG</sequence>
<dbReference type="eggNOG" id="arCOG01935">
    <property type="taxonomic scope" value="Archaea"/>
</dbReference>
<gene>
    <name evidence="2" type="ordered locus">Vdis_1147</name>
</gene>
<dbReference type="EMBL" id="CP002100">
    <property type="protein sequence ID" value="ADN50534.1"/>
    <property type="molecule type" value="Genomic_DNA"/>
</dbReference>
<organism evidence="2 3">
    <name type="scientific">Vulcanisaeta distributa (strain DSM 14429 / JCM 11212 / NBRC 100878 / IC-017)</name>
    <dbReference type="NCBI Taxonomy" id="572478"/>
    <lineage>
        <taxon>Archaea</taxon>
        <taxon>Thermoproteota</taxon>
        <taxon>Thermoprotei</taxon>
        <taxon>Thermoproteales</taxon>
        <taxon>Thermoproteaceae</taxon>
        <taxon>Vulcanisaeta</taxon>
    </lineage>
</organism>
<dbReference type="NCBIfam" id="TIGR02619">
    <property type="entry name" value="putative CRISPR-associated protein, APE2256 family"/>
    <property type="match status" value="1"/>
</dbReference>
<dbReference type="RefSeq" id="WP_013336259.1">
    <property type="nucleotide sequence ID" value="NC_014537.1"/>
</dbReference>
<dbReference type="HOGENOM" id="CLU_082641_1_0_2"/>
<dbReference type="AlphaFoldDB" id="E1QQW4"/>
<dbReference type="OrthoDB" id="43371at2157"/>
<reference evidence="2 3" key="1">
    <citation type="journal article" date="2010" name="Stand. Genomic Sci.">
        <title>Complete genome sequence of Vulcanisaeta distributa type strain (IC-017).</title>
        <authorList>
            <person name="Mavromatis K."/>
            <person name="Sikorski J."/>
            <person name="Pabst E."/>
            <person name="Teshima H."/>
            <person name="Lapidus A."/>
            <person name="Lucas S."/>
            <person name="Nolan M."/>
            <person name="Glavina Del Rio T."/>
            <person name="Cheng J.F."/>
            <person name="Bruce D."/>
            <person name="Goodwin L."/>
            <person name="Pitluck S."/>
            <person name="Liolios K."/>
            <person name="Ivanova N."/>
            <person name="Mikhailova N."/>
            <person name="Pati A."/>
            <person name="Chen A."/>
            <person name="Palaniappan K."/>
            <person name="Land M."/>
            <person name="Hauser L."/>
            <person name="Chang Y.J."/>
            <person name="Jeffries C.D."/>
            <person name="Rohde M."/>
            <person name="Spring S."/>
            <person name="Goker M."/>
            <person name="Wirth R."/>
            <person name="Woyke T."/>
            <person name="Bristow J."/>
            <person name="Eisen J.A."/>
            <person name="Markowitz V."/>
            <person name="Hugenholtz P."/>
            <person name="Klenk H.P."/>
            <person name="Kyrpides N.C."/>
        </authorList>
    </citation>
    <scope>NUCLEOTIDE SEQUENCE [LARGE SCALE GENOMIC DNA]</scope>
    <source>
        <strain evidence="3">DSM 14429 / JCM 11212 / NBRC 100878 / IC-017</strain>
    </source>
</reference>
<evidence type="ECO:0000313" key="3">
    <source>
        <dbReference type="Proteomes" id="UP000006681"/>
    </source>
</evidence>
<protein>
    <submittedName>
        <fullName evidence="2">CRISPR-associated protein, APE2256 family</fullName>
    </submittedName>
</protein>
<name>E1QQW4_VULDI</name>
<dbReference type="Gene3D" id="3.40.50.10770">
    <property type="entry name" value="Hypothetical protein VC1899 like domain (Restriction endonuclease-like)"/>
    <property type="match status" value="1"/>
</dbReference>
<evidence type="ECO:0000313" key="2">
    <source>
        <dbReference type="EMBL" id="ADN50534.1"/>
    </source>
</evidence>
<dbReference type="Pfam" id="PF09651">
    <property type="entry name" value="Cas_APE2256"/>
    <property type="match status" value="1"/>
</dbReference>
<dbReference type="STRING" id="572478.Vdis_1147"/>
<dbReference type="KEGG" id="vdi:Vdis_1147"/>
<proteinExistence type="predicted"/>